<keyword evidence="4" id="KW-1185">Reference proteome</keyword>
<feature type="signal peptide" evidence="2">
    <location>
        <begin position="1"/>
        <end position="18"/>
    </location>
</feature>
<evidence type="ECO:0000256" key="1">
    <source>
        <dbReference type="SAM" id="MobiDB-lite"/>
    </source>
</evidence>
<reference evidence="3 4" key="1">
    <citation type="submission" date="2023-10" db="EMBL/GenBank/DDBJ databases">
        <title>Hymenobacter endophyticus sp. nov., an isolate from the leaf tissues of wheat.</title>
        <authorList>
            <person name="Dai Y."/>
        </authorList>
    </citation>
    <scope>NUCLEOTIDE SEQUENCE [LARGE SCALE GENOMIC DNA]</scope>
    <source>
        <strain evidence="3 4">ZK17L-C2</strain>
    </source>
</reference>
<feature type="region of interest" description="Disordered" evidence="1">
    <location>
        <begin position="26"/>
        <end position="74"/>
    </location>
</feature>
<sequence length="232" mass="24437">MRLRLLSVVLPVTACLCAGLTGCDSTPAARSATDPGTPPFATANGKPGPTTPGSASVARTASLPSAESGAPLPDSLHLISPGQAGRLRLGMSESRLKRVVPAQLLTDTTYQDQGRTLPAYQLRDAQYPNDPASTLHMIEDGKGGFRLRRIRIYSSRYRTAEGIGVGSPFGAARQNLGLTRIRNTPAGLAAVSGQVQMAWVVDPNSLPNKPAEQIQSSEIPPAARITGVLLYR</sequence>
<comment type="caution">
    <text evidence="3">The sequence shown here is derived from an EMBL/GenBank/DDBJ whole genome shotgun (WGS) entry which is preliminary data.</text>
</comment>
<proteinExistence type="predicted"/>
<keyword evidence="2" id="KW-0732">Signal</keyword>
<evidence type="ECO:0000313" key="4">
    <source>
        <dbReference type="Proteomes" id="UP001250698"/>
    </source>
</evidence>
<dbReference type="EMBL" id="JAWDJT010000003">
    <property type="protein sequence ID" value="MDU0370262.1"/>
    <property type="molecule type" value="Genomic_DNA"/>
</dbReference>
<accession>A0ABU3TFV4</accession>
<protein>
    <submittedName>
        <fullName evidence="3">Uncharacterized protein</fullName>
    </submittedName>
</protein>
<name>A0ABU3TFV4_9BACT</name>
<evidence type="ECO:0000256" key="2">
    <source>
        <dbReference type="SAM" id="SignalP"/>
    </source>
</evidence>
<feature type="chain" id="PRO_5046432915" evidence="2">
    <location>
        <begin position="19"/>
        <end position="232"/>
    </location>
</feature>
<gene>
    <name evidence="3" type="ORF">ROI90_07650</name>
</gene>
<dbReference type="RefSeq" id="WP_315997741.1">
    <property type="nucleotide sequence ID" value="NZ_JAWDJT010000003.1"/>
</dbReference>
<feature type="compositionally biased region" description="Polar residues" evidence="1">
    <location>
        <begin position="51"/>
        <end position="65"/>
    </location>
</feature>
<organism evidence="3 4">
    <name type="scientific">Hymenobacter endophyticus</name>
    <dbReference type="NCBI Taxonomy" id="3076335"/>
    <lineage>
        <taxon>Bacteria</taxon>
        <taxon>Pseudomonadati</taxon>
        <taxon>Bacteroidota</taxon>
        <taxon>Cytophagia</taxon>
        <taxon>Cytophagales</taxon>
        <taxon>Hymenobacteraceae</taxon>
        <taxon>Hymenobacter</taxon>
    </lineage>
</organism>
<dbReference type="PROSITE" id="PS51257">
    <property type="entry name" value="PROKAR_LIPOPROTEIN"/>
    <property type="match status" value="1"/>
</dbReference>
<dbReference type="Proteomes" id="UP001250698">
    <property type="component" value="Unassembled WGS sequence"/>
</dbReference>
<evidence type="ECO:0000313" key="3">
    <source>
        <dbReference type="EMBL" id="MDU0370262.1"/>
    </source>
</evidence>